<dbReference type="GO" id="GO:0006310">
    <property type="term" value="P:DNA recombination"/>
    <property type="evidence" value="ECO:0007669"/>
    <property type="project" value="UniProtKB-KW"/>
</dbReference>
<evidence type="ECO:0000256" key="2">
    <source>
        <dbReference type="ARBA" id="ARBA00022908"/>
    </source>
</evidence>
<dbReference type="RefSeq" id="WP_006037058.1">
    <property type="nucleotide sequence ID" value="NZ_AEDD01000002.1"/>
</dbReference>
<feature type="domain" description="Tyr recombinase" evidence="6">
    <location>
        <begin position="108"/>
        <end position="294"/>
    </location>
</feature>
<proteinExistence type="inferred from homology"/>
<evidence type="ECO:0000259" key="6">
    <source>
        <dbReference type="PROSITE" id="PS51898"/>
    </source>
</evidence>
<dbReference type="PANTHER" id="PTHR30349">
    <property type="entry name" value="PHAGE INTEGRASE-RELATED"/>
    <property type="match status" value="1"/>
</dbReference>
<comment type="similarity">
    <text evidence="1">Belongs to the 'phage' integrase family.</text>
</comment>
<evidence type="ECO:0000256" key="1">
    <source>
        <dbReference type="ARBA" id="ARBA00008857"/>
    </source>
</evidence>
<feature type="domain" description="Core-binding (CB)" evidence="7">
    <location>
        <begin position="1"/>
        <end position="86"/>
    </location>
</feature>
<evidence type="ECO:0000313" key="8">
    <source>
        <dbReference type="EMBL" id="EFM12363.1"/>
    </source>
</evidence>
<sequence length="307" mass="35717">MTQDAYEEDLHMFKIWMKDRGYSKDTQQGYLNDIQLLCRSLRGKPLPSIRKIDVMSHLTDARERGAGDGARNRALSAIRLFFKVMIEFERMEHNPAADVSKSKVEKNRLPLYLEESYLGDLLRSVEGNFRVRDIAMLALMSYCGLRVSEVSQLNLQDFDPEAGQLSILGKGRKWRYIPLQPSIITLLKQCLQERIPPKRKNEHPFFVSRLGRRISRRTVQFIVERTFEQFKQQHEHMAERKFSAHKLRHSFATNLLSTDKVDLRTLQELLGHADISTTQIYTHITDKKKKQAMAAVQPNLPVFAELF</sequence>
<dbReference type="InterPro" id="IPR004107">
    <property type="entry name" value="Integrase_SAM-like_N"/>
</dbReference>
<dbReference type="EMBL" id="AEDD01000002">
    <property type="protein sequence ID" value="EFM12363.1"/>
    <property type="molecule type" value="Genomic_DNA"/>
</dbReference>
<keyword evidence="3 5" id="KW-0238">DNA-binding</keyword>
<dbReference type="SUPFAM" id="SSF56349">
    <property type="entry name" value="DNA breaking-rejoining enzymes"/>
    <property type="match status" value="1"/>
</dbReference>
<dbReference type="eggNOG" id="COG4974">
    <property type="taxonomic scope" value="Bacteria"/>
</dbReference>
<protein>
    <submittedName>
        <fullName evidence="8">Integrase family protein</fullName>
    </submittedName>
</protein>
<keyword evidence="4" id="KW-0233">DNA recombination</keyword>
<keyword evidence="9" id="KW-1185">Reference proteome</keyword>
<dbReference type="InterPro" id="IPR013762">
    <property type="entry name" value="Integrase-like_cat_sf"/>
</dbReference>
<evidence type="ECO:0000256" key="5">
    <source>
        <dbReference type="PROSITE-ProRule" id="PRU01248"/>
    </source>
</evidence>
<evidence type="ECO:0000256" key="3">
    <source>
        <dbReference type="ARBA" id="ARBA00023125"/>
    </source>
</evidence>
<dbReference type="PROSITE" id="PS51898">
    <property type="entry name" value="TYR_RECOMBINASE"/>
    <property type="match status" value="1"/>
</dbReference>
<gene>
    <name evidence="8" type="ORF">PaecuDRAFT_1043</name>
</gene>
<dbReference type="Gene3D" id="1.10.150.130">
    <property type="match status" value="1"/>
</dbReference>
<dbReference type="InterPro" id="IPR044068">
    <property type="entry name" value="CB"/>
</dbReference>
<dbReference type="AlphaFoldDB" id="E0I5X1"/>
<dbReference type="Pfam" id="PF00589">
    <property type="entry name" value="Phage_integrase"/>
    <property type="match status" value="1"/>
</dbReference>
<dbReference type="PROSITE" id="PS51900">
    <property type="entry name" value="CB"/>
    <property type="match status" value="1"/>
</dbReference>
<dbReference type="GO" id="GO:0015074">
    <property type="term" value="P:DNA integration"/>
    <property type="evidence" value="ECO:0007669"/>
    <property type="project" value="UniProtKB-KW"/>
</dbReference>
<dbReference type="InterPro" id="IPR050090">
    <property type="entry name" value="Tyrosine_recombinase_XerCD"/>
</dbReference>
<reference evidence="8 9" key="1">
    <citation type="submission" date="2010-07" db="EMBL/GenBank/DDBJ databases">
        <title>The draft genome of Paenibacillus curdlanolyticus YK9.</title>
        <authorList>
            <consortium name="US DOE Joint Genome Institute (JGI-PGF)"/>
            <person name="Lucas S."/>
            <person name="Copeland A."/>
            <person name="Lapidus A."/>
            <person name="Cheng J.-F."/>
            <person name="Bruce D."/>
            <person name="Goodwin L."/>
            <person name="Pitluck S."/>
            <person name="Land M.L."/>
            <person name="Hauser L."/>
            <person name="Chang Y.-J."/>
            <person name="Jeffries C."/>
            <person name="Anderson I.J."/>
            <person name="Johnson E."/>
            <person name="Loganathan U."/>
            <person name="Mulhopadhyay B."/>
            <person name="Kyrpides N."/>
            <person name="Woyke T.J."/>
        </authorList>
    </citation>
    <scope>NUCLEOTIDE SEQUENCE [LARGE SCALE GENOMIC DNA]</scope>
    <source>
        <strain evidence="8 9">YK9</strain>
    </source>
</reference>
<keyword evidence="2" id="KW-0229">DNA integration</keyword>
<accession>E0I5X1</accession>
<organism evidence="8 9">
    <name type="scientific">Paenibacillus curdlanolyticus YK9</name>
    <dbReference type="NCBI Taxonomy" id="717606"/>
    <lineage>
        <taxon>Bacteria</taxon>
        <taxon>Bacillati</taxon>
        <taxon>Bacillota</taxon>
        <taxon>Bacilli</taxon>
        <taxon>Bacillales</taxon>
        <taxon>Paenibacillaceae</taxon>
        <taxon>Paenibacillus</taxon>
    </lineage>
</organism>
<dbReference type="InterPro" id="IPR011010">
    <property type="entry name" value="DNA_brk_join_enz"/>
</dbReference>
<dbReference type="Pfam" id="PF02899">
    <property type="entry name" value="Phage_int_SAM_1"/>
    <property type="match status" value="1"/>
</dbReference>
<dbReference type="Gene3D" id="1.10.443.10">
    <property type="entry name" value="Intergrase catalytic core"/>
    <property type="match status" value="1"/>
</dbReference>
<evidence type="ECO:0000259" key="7">
    <source>
        <dbReference type="PROSITE" id="PS51900"/>
    </source>
</evidence>
<dbReference type="InterPro" id="IPR010998">
    <property type="entry name" value="Integrase_recombinase_N"/>
</dbReference>
<dbReference type="GO" id="GO:0003677">
    <property type="term" value="F:DNA binding"/>
    <property type="evidence" value="ECO:0007669"/>
    <property type="project" value="UniProtKB-UniRule"/>
</dbReference>
<dbReference type="STRING" id="717606.PaecuDRAFT_1043"/>
<dbReference type="Proteomes" id="UP000005387">
    <property type="component" value="Unassembled WGS sequence"/>
</dbReference>
<name>E0I5X1_9BACL</name>
<evidence type="ECO:0000313" key="9">
    <source>
        <dbReference type="Proteomes" id="UP000005387"/>
    </source>
</evidence>
<dbReference type="InterPro" id="IPR002104">
    <property type="entry name" value="Integrase_catalytic"/>
</dbReference>
<evidence type="ECO:0000256" key="4">
    <source>
        <dbReference type="ARBA" id="ARBA00023172"/>
    </source>
</evidence>
<dbReference type="PANTHER" id="PTHR30349:SF41">
    <property type="entry name" value="INTEGRASE_RECOMBINASE PROTEIN MJ0367-RELATED"/>
    <property type="match status" value="1"/>
</dbReference>